<accession>A0A250AWS9</accession>
<feature type="signal peptide" evidence="1">
    <location>
        <begin position="1"/>
        <end position="27"/>
    </location>
</feature>
<dbReference type="AlphaFoldDB" id="A0A250AWS9"/>
<gene>
    <name evidence="2" type="ORF">AWC35_02810</name>
</gene>
<dbReference type="PROSITE" id="PS51318">
    <property type="entry name" value="TAT"/>
    <property type="match status" value="1"/>
</dbReference>
<feature type="chain" id="PRO_5012219463" description="Neutral/alkaline non-lysosomal ceramidase N-terminal domain-containing protein" evidence="1">
    <location>
        <begin position="28"/>
        <end position="458"/>
    </location>
</feature>
<dbReference type="InterPro" id="IPR006311">
    <property type="entry name" value="TAT_signal"/>
</dbReference>
<dbReference type="Proteomes" id="UP000217182">
    <property type="component" value="Chromosome"/>
</dbReference>
<protein>
    <recommendedName>
        <fullName evidence="4">Neutral/alkaline non-lysosomal ceramidase N-terminal domain-containing protein</fullName>
    </recommendedName>
</protein>
<sequence length="458" mass="47388">MQSRRQFLLTGIGLGAATLLQPLVAAAGTPTASALRAGAGRAEIVFPAALFPLDGFAGMHDPLAVRVLLLDDGRQRLSIAVVDLTSIAEGMISAIKTILTEVAGVPPDNTLVCASHTFSTPHIFPAGQAPAGTDTVRNEAAWRAVLAALRTAAEHANAGLQPARLGFGAGTSRVNVNRDVPTPHGWWLGANDAGFADPFLGVLRIDGRDGKPLALLMNFAVQSSIMDGSQQAAGGKLISADLAGAAARYVEAHYGSDTVALFLVGAAGDQAPYLQANRHVVNSDGSVGQIDVHEAGFTLVDLLGERLGAGVVQVAGQIVPASQATLAVRRAQINVAAQEITPEDRPTGPVTAFNYPPSAKTRAVPLVMMRIGAMVLVGMQPELAARVGAQIRAASPYPQTLVATMVDGAAKYLPDAQSYARFTYEARNSPYAKGAAEAAAAAIVDKLKQMKASNGEGE</sequence>
<name>A0A250AWS9_9GAMM</name>
<proteinExistence type="predicted"/>
<dbReference type="RefSeq" id="WP_095844961.1">
    <property type="nucleotide sequence ID" value="NZ_CP014136.1"/>
</dbReference>
<organism evidence="2 3">
    <name type="scientific">Gibbsiella quercinecans</name>
    <dbReference type="NCBI Taxonomy" id="929813"/>
    <lineage>
        <taxon>Bacteria</taxon>
        <taxon>Pseudomonadati</taxon>
        <taxon>Pseudomonadota</taxon>
        <taxon>Gammaproteobacteria</taxon>
        <taxon>Enterobacterales</taxon>
        <taxon>Yersiniaceae</taxon>
        <taxon>Gibbsiella</taxon>
    </lineage>
</organism>
<evidence type="ECO:0008006" key="4">
    <source>
        <dbReference type="Google" id="ProtNLM"/>
    </source>
</evidence>
<keyword evidence="1" id="KW-0732">Signal</keyword>
<dbReference type="KEGG" id="gqu:AWC35_02810"/>
<reference evidence="2 3" key="1">
    <citation type="submission" date="2016-01" db="EMBL/GenBank/DDBJ databases">
        <authorList>
            <person name="Oliw E.H."/>
        </authorList>
    </citation>
    <scope>NUCLEOTIDE SEQUENCE [LARGE SCALE GENOMIC DNA]</scope>
    <source>
        <strain evidence="2 3">FRB97</strain>
    </source>
</reference>
<dbReference type="OrthoDB" id="2339720at2"/>
<evidence type="ECO:0000313" key="2">
    <source>
        <dbReference type="EMBL" id="ATA18364.1"/>
    </source>
</evidence>
<keyword evidence="3" id="KW-1185">Reference proteome</keyword>
<dbReference type="EMBL" id="CP014136">
    <property type="protein sequence ID" value="ATA18364.1"/>
    <property type="molecule type" value="Genomic_DNA"/>
</dbReference>
<evidence type="ECO:0000256" key="1">
    <source>
        <dbReference type="SAM" id="SignalP"/>
    </source>
</evidence>
<evidence type="ECO:0000313" key="3">
    <source>
        <dbReference type="Proteomes" id="UP000217182"/>
    </source>
</evidence>